<dbReference type="AlphaFoldDB" id="A0A2P8FI84"/>
<protein>
    <submittedName>
        <fullName evidence="3">Reverse transcriptase-like protein</fullName>
    </submittedName>
</protein>
<dbReference type="EMBL" id="PYAS01000022">
    <property type="protein sequence ID" value="PSL21439.1"/>
    <property type="molecule type" value="Genomic_DNA"/>
</dbReference>
<organism evidence="3 4">
    <name type="scientific">Dyadobacter jiangsuensis</name>
    <dbReference type="NCBI Taxonomy" id="1591085"/>
    <lineage>
        <taxon>Bacteria</taxon>
        <taxon>Pseudomonadati</taxon>
        <taxon>Bacteroidota</taxon>
        <taxon>Cytophagia</taxon>
        <taxon>Cytophagales</taxon>
        <taxon>Spirosomataceae</taxon>
        <taxon>Dyadobacter</taxon>
    </lineage>
</organism>
<proteinExistence type="predicted"/>
<keyword evidence="4" id="KW-1185">Reference proteome</keyword>
<feature type="domain" description="Reverse transcriptase N-terminal" evidence="2">
    <location>
        <begin position="10"/>
        <end position="74"/>
    </location>
</feature>
<dbReference type="Pfam" id="PF13655">
    <property type="entry name" value="RVT_N"/>
    <property type="match status" value="1"/>
</dbReference>
<evidence type="ECO:0000313" key="3">
    <source>
        <dbReference type="EMBL" id="PSL21439.1"/>
    </source>
</evidence>
<feature type="region of interest" description="Disordered" evidence="1">
    <location>
        <begin position="56"/>
        <end position="75"/>
    </location>
</feature>
<keyword evidence="3" id="KW-0808">Transferase</keyword>
<accession>A0A2P8FI84</accession>
<gene>
    <name evidence="3" type="ORF">CLV60_12256</name>
</gene>
<evidence type="ECO:0000256" key="1">
    <source>
        <dbReference type="SAM" id="MobiDB-lite"/>
    </source>
</evidence>
<comment type="caution">
    <text evidence="3">The sequence shown here is derived from an EMBL/GenBank/DDBJ whole genome shotgun (WGS) entry which is preliminary data.</text>
</comment>
<keyword evidence="3" id="KW-0548">Nucleotidyltransferase</keyword>
<dbReference type="InterPro" id="IPR025960">
    <property type="entry name" value="RVT_N"/>
</dbReference>
<name>A0A2P8FI84_9BACT</name>
<reference evidence="3 4" key="1">
    <citation type="submission" date="2018-03" db="EMBL/GenBank/DDBJ databases">
        <title>Genomic Encyclopedia of Archaeal and Bacterial Type Strains, Phase II (KMG-II): from individual species to whole genera.</title>
        <authorList>
            <person name="Goeker M."/>
        </authorList>
    </citation>
    <scope>NUCLEOTIDE SEQUENCE [LARGE SCALE GENOMIC DNA]</scope>
    <source>
        <strain evidence="3 4">DSM 29057</strain>
    </source>
</reference>
<dbReference type="Proteomes" id="UP000241964">
    <property type="component" value="Unassembled WGS sequence"/>
</dbReference>
<evidence type="ECO:0000313" key="4">
    <source>
        <dbReference type="Proteomes" id="UP000241964"/>
    </source>
</evidence>
<keyword evidence="3" id="KW-0695">RNA-directed DNA polymerase</keyword>
<sequence length="75" mass="8947">MDLVHQADHAWVLNVQRKLYQWSQNYPTEAYRELWNWLTDLRNLREAWRRVAQNKGKRTPGIDGITAGSIRQRIG</sequence>
<dbReference type="GO" id="GO:0003964">
    <property type="term" value="F:RNA-directed DNA polymerase activity"/>
    <property type="evidence" value="ECO:0007669"/>
    <property type="project" value="UniProtKB-KW"/>
</dbReference>
<evidence type="ECO:0000259" key="2">
    <source>
        <dbReference type="Pfam" id="PF13655"/>
    </source>
</evidence>